<gene>
    <name evidence="1" type="ORF">RRG08_045253</name>
</gene>
<organism evidence="1 2">
    <name type="scientific">Elysia crispata</name>
    <name type="common">lettuce slug</name>
    <dbReference type="NCBI Taxonomy" id="231223"/>
    <lineage>
        <taxon>Eukaryota</taxon>
        <taxon>Metazoa</taxon>
        <taxon>Spiralia</taxon>
        <taxon>Lophotrochozoa</taxon>
        <taxon>Mollusca</taxon>
        <taxon>Gastropoda</taxon>
        <taxon>Heterobranchia</taxon>
        <taxon>Euthyneura</taxon>
        <taxon>Panpulmonata</taxon>
        <taxon>Sacoglossa</taxon>
        <taxon>Placobranchoidea</taxon>
        <taxon>Plakobranchidae</taxon>
        <taxon>Elysia</taxon>
    </lineage>
</organism>
<dbReference type="AlphaFoldDB" id="A0AAE1DQZ3"/>
<dbReference type="EMBL" id="JAWDGP010002824">
    <property type="protein sequence ID" value="KAK3779507.1"/>
    <property type="molecule type" value="Genomic_DNA"/>
</dbReference>
<dbReference type="Proteomes" id="UP001283361">
    <property type="component" value="Unassembled WGS sequence"/>
</dbReference>
<name>A0AAE1DQZ3_9GAST</name>
<keyword evidence="2" id="KW-1185">Reference proteome</keyword>
<evidence type="ECO:0000313" key="1">
    <source>
        <dbReference type="EMBL" id="KAK3779507.1"/>
    </source>
</evidence>
<protein>
    <submittedName>
        <fullName evidence="1">Uncharacterized protein</fullName>
    </submittedName>
</protein>
<reference evidence="1" key="1">
    <citation type="journal article" date="2023" name="G3 (Bethesda)">
        <title>A reference genome for the long-term kleptoplast-retaining sea slug Elysia crispata morphotype clarki.</title>
        <authorList>
            <person name="Eastman K.E."/>
            <person name="Pendleton A.L."/>
            <person name="Shaikh M.A."/>
            <person name="Suttiyut T."/>
            <person name="Ogas R."/>
            <person name="Tomko P."/>
            <person name="Gavelis G."/>
            <person name="Widhalm J.R."/>
            <person name="Wisecaver J.H."/>
        </authorList>
    </citation>
    <scope>NUCLEOTIDE SEQUENCE</scope>
    <source>
        <strain evidence="1">ECLA1</strain>
    </source>
</reference>
<evidence type="ECO:0000313" key="2">
    <source>
        <dbReference type="Proteomes" id="UP001283361"/>
    </source>
</evidence>
<proteinExistence type="predicted"/>
<sequence length="158" mass="17899">MTVPEVNGDQQEQYRLYSHPMTVPEVNGDQQEYRLYSHPMTVPEVNGDQQEQYRLYSQTIATNYSHVLQLVRHIKILPFEPPSGRTVQLTFFVQGGAGRPACILAYIGLYPNYVIVYKAPREVLFPLTYSAKTPVKPADIVPHPVTSLMYSLSQLLSG</sequence>
<comment type="caution">
    <text evidence="1">The sequence shown here is derived from an EMBL/GenBank/DDBJ whole genome shotgun (WGS) entry which is preliminary data.</text>
</comment>
<accession>A0AAE1DQZ3</accession>